<dbReference type="AlphaFoldDB" id="A0A7C9TK61"/>
<keyword evidence="3" id="KW-1185">Reference proteome</keyword>
<organism evidence="2 3">
    <name type="scientific">Ideonella livida</name>
    <dbReference type="NCBI Taxonomy" id="2707176"/>
    <lineage>
        <taxon>Bacteria</taxon>
        <taxon>Pseudomonadati</taxon>
        <taxon>Pseudomonadota</taxon>
        <taxon>Betaproteobacteria</taxon>
        <taxon>Burkholderiales</taxon>
        <taxon>Sphaerotilaceae</taxon>
        <taxon>Ideonella</taxon>
    </lineage>
</organism>
<dbReference type="PANTHER" id="PTHR36121:SF1">
    <property type="entry name" value="PROTEIN SXY"/>
    <property type="match status" value="1"/>
</dbReference>
<dbReference type="InterPro" id="IPR007077">
    <property type="entry name" value="TfoX_C"/>
</dbReference>
<sequence length="105" mass="11000">MPRRSTVAEAAGPSLAQRAGLGPKSALWLAEAGISTWEQLQALGAVAAYVQVRQAGRPASLNLLWALEGALSGLHWQVVAREHRTSLLLALEDALHALSGRPGAS</sequence>
<evidence type="ECO:0000313" key="2">
    <source>
        <dbReference type="EMBL" id="NDY92579.1"/>
    </source>
</evidence>
<dbReference type="InterPro" id="IPR047525">
    <property type="entry name" value="TfoX-like"/>
</dbReference>
<protein>
    <submittedName>
        <fullName evidence="2">TfoX/Sxy family protein</fullName>
    </submittedName>
</protein>
<evidence type="ECO:0000313" key="3">
    <source>
        <dbReference type="Proteomes" id="UP000484255"/>
    </source>
</evidence>
<name>A0A7C9TK61_9BURK</name>
<dbReference type="Pfam" id="PF04994">
    <property type="entry name" value="TfoX_C"/>
    <property type="match status" value="1"/>
</dbReference>
<accession>A0A7C9TK61</accession>
<comment type="caution">
    <text evidence="2">The sequence shown here is derived from an EMBL/GenBank/DDBJ whole genome shotgun (WGS) entry which is preliminary data.</text>
</comment>
<dbReference type="RefSeq" id="WP_163458563.1">
    <property type="nucleotide sequence ID" value="NZ_JAAGOH010000019.1"/>
</dbReference>
<gene>
    <name evidence="2" type="ORF">G3A44_15425</name>
</gene>
<proteinExistence type="predicted"/>
<feature type="domain" description="TfoX C-terminal" evidence="1">
    <location>
        <begin position="21"/>
        <end position="89"/>
    </location>
</feature>
<evidence type="ECO:0000259" key="1">
    <source>
        <dbReference type="Pfam" id="PF04994"/>
    </source>
</evidence>
<dbReference type="Gene3D" id="1.10.150.20">
    <property type="entry name" value="5' to 3' exonuclease, C-terminal subdomain"/>
    <property type="match status" value="1"/>
</dbReference>
<dbReference type="EMBL" id="JAAGOH010000019">
    <property type="protein sequence ID" value="NDY92579.1"/>
    <property type="molecule type" value="Genomic_DNA"/>
</dbReference>
<dbReference type="PANTHER" id="PTHR36121">
    <property type="entry name" value="PROTEIN SXY"/>
    <property type="match status" value="1"/>
</dbReference>
<dbReference type="Proteomes" id="UP000484255">
    <property type="component" value="Unassembled WGS sequence"/>
</dbReference>
<reference evidence="2 3" key="1">
    <citation type="submission" date="2020-02" db="EMBL/GenBank/DDBJ databases">
        <title>Ideonella bacterium strain TBM-1.</title>
        <authorList>
            <person name="Chen W.-M."/>
        </authorList>
    </citation>
    <scope>NUCLEOTIDE SEQUENCE [LARGE SCALE GENOMIC DNA]</scope>
    <source>
        <strain evidence="2 3">TBM-1</strain>
    </source>
</reference>